<dbReference type="GO" id="GO:0005886">
    <property type="term" value="C:plasma membrane"/>
    <property type="evidence" value="ECO:0007669"/>
    <property type="project" value="UniProtKB-SubCell"/>
</dbReference>
<accession>A0AAE1GUC1</accession>
<dbReference type="PROSITE" id="PS50283">
    <property type="entry name" value="NA_SOLUT_SYMP_3"/>
    <property type="match status" value="1"/>
</dbReference>
<dbReference type="InterPro" id="IPR051163">
    <property type="entry name" value="Sodium:Solute_Symporter_SSF"/>
</dbReference>
<evidence type="ECO:0000256" key="10">
    <source>
        <dbReference type="ARBA" id="ARBA00023201"/>
    </source>
</evidence>
<feature type="transmembrane region" description="Helical" evidence="13">
    <location>
        <begin position="162"/>
        <end position="181"/>
    </location>
</feature>
<evidence type="ECO:0000256" key="6">
    <source>
        <dbReference type="ARBA" id="ARBA00022989"/>
    </source>
</evidence>
<proteinExistence type="inferred from homology"/>
<comment type="similarity">
    <text evidence="2 11">Belongs to the sodium:solute symporter (SSF) (TC 2.A.21) family.</text>
</comment>
<dbReference type="AlphaFoldDB" id="A0AAE1GUC1"/>
<keyword evidence="7" id="KW-0915">Sodium</keyword>
<feature type="transmembrane region" description="Helical" evidence="13">
    <location>
        <begin position="202"/>
        <end position="221"/>
    </location>
</feature>
<evidence type="ECO:0000256" key="13">
    <source>
        <dbReference type="SAM" id="Phobius"/>
    </source>
</evidence>
<feature type="region of interest" description="Disordered" evidence="12">
    <location>
        <begin position="1"/>
        <end position="39"/>
    </location>
</feature>
<dbReference type="GO" id="GO:0015293">
    <property type="term" value="F:symporter activity"/>
    <property type="evidence" value="ECO:0007669"/>
    <property type="project" value="TreeGrafter"/>
</dbReference>
<feature type="compositionally biased region" description="Low complexity" evidence="12">
    <location>
        <begin position="80"/>
        <end position="89"/>
    </location>
</feature>
<keyword evidence="9 13" id="KW-0472">Membrane</keyword>
<dbReference type="Pfam" id="PF00474">
    <property type="entry name" value="SSF"/>
    <property type="match status" value="1"/>
</dbReference>
<feature type="transmembrane region" description="Helical" evidence="13">
    <location>
        <begin position="233"/>
        <end position="256"/>
    </location>
</feature>
<evidence type="ECO:0000256" key="5">
    <source>
        <dbReference type="ARBA" id="ARBA00022692"/>
    </source>
</evidence>
<evidence type="ECO:0000313" key="15">
    <source>
        <dbReference type="Proteomes" id="UP001219518"/>
    </source>
</evidence>
<comment type="subcellular location">
    <subcellularLocation>
        <location evidence="1">Cell membrane</location>
        <topology evidence="1">Multi-pass membrane protein</topology>
    </subcellularLocation>
</comment>
<evidence type="ECO:0000256" key="7">
    <source>
        <dbReference type="ARBA" id="ARBA00023053"/>
    </source>
</evidence>
<keyword evidence="4" id="KW-1003">Cell membrane</keyword>
<keyword evidence="6 13" id="KW-1133">Transmembrane helix</keyword>
<dbReference type="PANTHER" id="PTHR42985">
    <property type="entry name" value="SODIUM-COUPLED MONOCARBOXYLATE TRANSPORTER"/>
    <property type="match status" value="1"/>
</dbReference>
<evidence type="ECO:0000256" key="12">
    <source>
        <dbReference type="SAM" id="MobiDB-lite"/>
    </source>
</evidence>
<reference evidence="14" key="2">
    <citation type="journal article" date="2023" name="BMC Genomics">
        <title>Pest status, molecular evolution, and epigenetic factors derived from the genome assembly of Frankliniella fusca, a thysanopteran phytovirus vector.</title>
        <authorList>
            <person name="Catto M.A."/>
            <person name="Labadie P.E."/>
            <person name="Jacobson A.L."/>
            <person name="Kennedy G.G."/>
            <person name="Srinivasan R."/>
            <person name="Hunt B.G."/>
        </authorList>
    </citation>
    <scope>NUCLEOTIDE SEQUENCE</scope>
    <source>
        <strain evidence="14">PL_HMW_Pooled</strain>
    </source>
</reference>
<evidence type="ECO:0000313" key="14">
    <source>
        <dbReference type="EMBL" id="KAK3908025.1"/>
    </source>
</evidence>
<dbReference type="GO" id="GO:0006814">
    <property type="term" value="P:sodium ion transport"/>
    <property type="evidence" value="ECO:0007669"/>
    <property type="project" value="UniProtKB-KW"/>
</dbReference>
<evidence type="ECO:0000256" key="8">
    <source>
        <dbReference type="ARBA" id="ARBA00023065"/>
    </source>
</evidence>
<organism evidence="14 15">
    <name type="scientific">Frankliniella fusca</name>
    <dbReference type="NCBI Taxonomy" id="407009"/>
    <lineage>
        <taxon>Eukaryota</taxon>
        <taxon>Metazoa</taxon>
        <taxon>Ecdysozoa</taxon>
        <taxon>Arthropoda</taxon>
        <taxon>Hexapoda</taxon>
        <taxon>Insecta</taxon>
        <taxon>Pterygota</taxon>
        <taxon>Neoptera</taxon>
        <taxon>Paraneoptera</taxon>
        <taxon>Thysanoptera</taxon>
        <taxon>Terebrantia</taxon>
        <taxon>Thripoidea</taxon>
        <taxon>Thripidae</taxon>
        <taxon>Frankliniella</taxon>
    </lineage>
</organism>
<dbReference type="InterPro" id="IPR038377">
    <property type="entry name" value="Na/Glc_symporter_sf"/>
</dbReference>
<reference evidence="14" key="1">
    <citation type="submission" date="2021-07" db="EMBL/GenBank/DDBJ databases">
        <authorList>
            <person name="Catto M.A."/>
            <person name="Jacobson A."/>
            <person name="Kennedy G."/>
            <person name="Labadie P."/>
            <person name="Hunt B.G."/>
            <person name="Srinivasan R."/>
        </authorList>
    </citation>
    <scope>NUCLEOTIDE SEQUENCE</scope>
    <source>
        <strain evidence="14">PL_HMW_Pooled</strain>
        <tissue evidence="14">Head</tissue>
    </source>
</reference>
<sequence>MKHASRLTPGRVGREERWEQHIQASGRGPRGSSLCSSRPLLSGLGRADRGQATVPATVLATAAQCPSRFISPGPALDPGAESPRASASAPPAPPPHRADQQPGARGPGRSWGRGRPVADLNPHDMDQDGAAAALPTLLPGDILLGTTRFTDADAHVFDLLDYTVFGAMLLASSFIGIYFAFCATRKQDNTAEYLMGGKTMGVFPVSMSLIASYISGISLLGLPAEMYTYGTQYYLIVLAEALVSLTMAAVYLPVFFKLQITSSYEYLNMRFNKTVRLLGSCLFLVKMASEP</sequence>
<evidence type="ECO:0000256" key="4">
    <source>
        <dbReference type="ARBA" id="ARBA00022475"/>
    </source>
</evidence>
<keyword evidence="3" id="KW-0813">Transport</keyword>
<comment type="caution">
    <text evidence="14">The sequence shown here is derived from an EMBL/GenBank/DDBJ whole genome shotgun (WGS) entry which is preliminary data.</text>
</comment>
<dbReference type="Proteomes" id="UP001219518">
    <property type="component" value="Unassembled WGS sequence"/>
</dbReference>
<keyword evidence="15" id="KW-1185">Reference proteome</keyword>
<dbReference type="EMBL" id="JAHWGI010000027">
    <property type="protein sequence ID" value="KAK3908025.1"/>
    <property type="molecule type" value="Genomic_DNA"/>
</dbReference>
<evidence type="ECO:0000256" key="9">
    <source>
        <dbReference type="ARBA" id="ARBA00023136"/>
    </source>
</evidence>
<evidence type="ECO:0000256" key="3">
    <source>
        <dbReference type="ARBA" id="ARBA00022448"/>
    </source>
</evidence>
<dbReference type="PANTHER" id="PTHR42985:SF21">
    <property type="entry name" value="SODIUM-DEPENDENT MULTIVITAMIN TRANSPORTER-LIKE PROTEIN"/>
    <property type="match status" value="1"/>
</dbReference>
<evidence type="ECO:0000256" key="11">
    <source>
        <dbReference type="RuleBase" id="RU362091"/>
    </source>
</evidence>
<keyword evidence="10" id="KW-0739">Sodium transport</keyword>
<protein>
    <submittedName>
        <fullName evidence="14">Sodium-coupled monocarboxylate transporter 1</fullName>
    </submittedName>
</protein>
<evidence type="ECO:0000256" key="2">
    <source>
        <dbReference type="ARBA" id="ARBA00006434"/>
    </source>
</evidence>
<feature type="region of interest" description="Disordered" evidence="12">
    <location>
        <begin position="67"/>
        <end position="126"/>
    </location>
</feature>
<keyword evidence="5 13" id="KW-0812">Transmembrane</keyword>
<dbReference type="Gene3D" id="1.20.1730.10">
    <property type="entry name" value="Sodium/glucose cotransporter"/>
    <property type="match status" value="1"/>
</dbReference>
<dbReference type="InterPro" id="IPR001734">
    <property type="entry name" value="Na/solute_symporter"/>
</dbReference>
<keyword evidence="8" id="KW-0406">Ion transport</keyword>
<gene>
    <name evidence="14" type="ORF">KUF71_003157</name>
</gene>
<evidence type="ECO:0000256" key="1">
    <source>
        <dbReference type="ARBA" id="ARBA00004651"/>
    </source>
</evidence>
<name>A0AAE1GUC1_9NEOP</name>